<sequence length="1398" mass="157601">MAEEAGKASGIEKFDGTDFAYWRMQIEDYLYGRKLHLSLLGTKPESMKAEKWALLDRQVLGVIRLTLSRSVAHNVVKEKTTADLMKALSGMYEKPSANNKVHLMKKLFNLKMAKNASVAQHLNEFNTITNQLSSVEIDFDDEIRALIVLASLPNSWEAMRMAVSNSTGKEKLKYNDIRDLILAEEIRRRDAGETSGSGSALNLETRGRGNNRNSNQGRSNSRNFNRNRSKSRSGQQVQCWNCGKTGHFKRQCKSPKKKNEDDSANAVTEEVQDALLLAVDSPLDDWVLDSGASFHTTPHREIIQNYVAGDFGKVYLADGSALDVVGLGDVRISLPNGSVWLLEKVRHIPDLRRNLISVGQLDDEGHAILFVGGTWKVTKGARVLARGKKTGTLYMTSCPRDTIAVADASTDTSLWHRRLGHMSEKGMKMLLSKGKLPELKSIDFDMCESCILGKQKKVSFLKTGRTPKAEKLELVHTDLWGPSPVASLGGSRYYITFIDDSSRKVWVYFLKNKSDVFVTFKKWKAMVETETSLKVKCLRSDNGGEYIDGGFSEYCAAQGIRMEKTIPGTPQQNGVAERMNRTLNERARSMRLHAGLPKTFWVDAVSTAAYLINRGPSVPMEFRLPEEVWSSKEVKFSHLKVFGCISYVHIDSDARSKLDAKSKICFFIGYGDEKFGYRFWDEQNRKIIRSRNVIFNEQVMYKDRSSVVSDVTEIDQKKSEFVNLDELTKSTVQKGGEEDKENVNSQVDLSTPVVEVRRSSRNTRPLQRYSPVLNYLLLTDGGEPECYDEALQDENSSKWELAMKDEMDSLLGNQTWELTELPVGKKALHNKWVYRIKNEYDGSKRYKARLVVKGFQQKEGIDYTEIFSPVVKMSTIRLVLGMVAAENLHLEQLDVKTAFLHGDLEEDLYMIQPEGFIVQGQENLVCKLRKSLYGLKQAPRQWYKKFDNFMHRIGFKRCEADHCCYVKSFDNSYIILLLYVDDMLIVGSDIEKINNLKKQLSKQFAMKDLGAAKQILGMRIIRDKANGILKLSQSEYVKKVLSRFNMNEAKPVSTPLGSHFKLSKEQSPKTEEERDHMSKVPYASAIGSLMYAMVCTRPDIAHAVGVVSRFMSRPGKQHWEAVKWILRYLKGSLDTCLCFTGASLKLQGYVDADFAGDIDSRKSTTGFVFALGGTAISWTSNLQKIVTLSITEAEYVAATEAGKEMIWLHGFLDELGKKQEMGILHSDSQSAIFLAKNSAFHSKSKHIQTKYHFIRYLVEDKLVILEKICGSKNPTDMLTKGVTIEKLKLPSLIPAKSLWPYLNPIISLSLSHSGHQSLFSEPREKTLSDQSNRRQKTLTAGNFPANFSGATVFFYTARSAWRRSPICPKAPEPETHPRAAHARFSPATASHAPAREGA</sequence>
<dbReference type="Pfam" id="PF07727">
    <property type="entry name" value="RVT_2"/>
    <property type="match status" value="1"/>
</dbReference>
<dbReference type="InterPro" id="IPR025724">
    <property type="entry name" value="GAG-pre-integrase_dom"/>
</dbReference>
<keyword evidence="4" id="KW-0378">Hydrolase</keyword>
<evidence type="ECO:0000256" key="3">
    <source>
        <dbReference type="ARBA" id="ARBA00022750"/>
    </source>
</evidence>
<comment type="caution">
    <text evidence="9">The sequence shown here is derived from an EMBL/GenBank/DDBJ whole genome shotgun (WGS) entry which is preliminary data.</text>
</comment>
<dbReference type="Gene3D" id="3.30.420.10">
    <property type="entry name" value="Ribonuclease H-like superfamily/Ribonuclease H"/>
    <property type="match status" value="1"/>
</dbReference>
<dbReference type="Pfam" id="PF13976">
    <property type="entry name" value="gag_pre-integrs"/>
    <property type="match status" value="1"/>
</dbReference>
<dbReference type="SMART" id="SM00343">
    <property type="entry name" value="ZnF_C2HC"/>
    <property type="match status" value="1"/>
</dbReference>
<dbReference type="Pfam" id="PF25597">
    <property type="entry name" value="SH3_retrovirus"/>
    <property type="match status" value="1"/>
</dbReference>
<feature type="domain" description="Integrase catalytic" evidence="8">
    <location>
        <begin position="463"/>
        <end position="633"/>
    </location>
</feature>
<name>A0A438CJY5_VITVI</name>
<dbReference type="InterPro" id="IPR054722">
    <property type="entry name" value="PolX-like_BBD"/>
</dbReference>
<dbReference type="SUPFAM" id="SSF56672">
    <property type="entry name" value="DNA/RNA polymerases"/>
    <property type="match status" value="1"/>
</dbReference>
<dbReference type="Gene3D" id="4.10.60.10">
    <property type="entry name" value="Zinc finger, CCHC-type"/>
    <property type="match status" value="1"/>
</dbReference>
<keyword evidence="5" id="KW-0863">Zinc-finger</keyword>
<feature type="compositionally biased region" description="Low complexity" evidence="6">
    <location>
        <begin position="208"/>
        <end position="224"/>
    </location>
</feature>
<dbReference type="InterPro" id="IPR012337">
    <property type="entry name" value="RNaseH-like_sf"/>
</dbReference>
<dbReference type="GO" id="GO:0003676">
    <property type="term" value="F:nucleic acid binding"/>
    <property type="evidence" value="ECO:0007669"/>
    <property type="project" value="InterPro"/>
</dbReference>
<proteinExistence type="predicted"/>
<dbReference type="PANTHER" id="PTHR42648">
    <property type="entry name" value="TRANSPOSASE, PUTATIVE-RELATED"/>
    <property type="match status" value="1"/>
</dbReference>
<dbReference type="SUPFAM" id="SSF53098">
    <property type="entry name" value="Ribonuclease H-like"/>
    <property type="match status" value="1"/>
</dbReference>
<dbReference type="InterPro" id="IPR036397">
    <property type="entry name" value="RNaseH_sf"/>
</dbReference>
<dbReference type="PANTHER" id="PTHR42648:SF28">
    <property type="entry name" value="TRANSPOSON-ENCODED PROTEIN WITH RIBONUCLEASE H-LIKE AND RETROVIRUS ZINC FINGER-LIKE DOMAINS"/>
    <property type="match status" value="1"/>
</dbReference>
<dbReference type="InterPro" id="IPR001878">
    <property type="entry name" value="Znf_CCHC"/>
</dbReference>
<dbReference type="InterPro" id="IPR001584">
    <property type="entry name" value="Integrase_cat-core"/>
</dbReference>
<feature type="region of interest" description="Disordered" evidence="6">
    <location>
        <begin position="1366"/>
        <end position="1398"/>
    </location>
</feature>
<keyword evidence="3" id="KW-0064">Aspartyl protease</keyword>
<accession>A0A438CJY5</accession>
<dbReference type="Pfam" id="PF14223">
    <property type="entry name" value="Retrotran_gag_2"/>
    <property type="match status" value="1"/>
</dbReference>
<evidence type="ECO:0000313" key="10">
    <source>
        <dbReference type="Proteomes" id="UP000288805"/>
    </source>
</evidence>
<feature type="region of interest" description="Disordered" evidence="6">
    <location>
        <begin position="246"/>
        <end position="265"/>
    </location>
</feature>
<feature type="region of interest" description="Disordered" evidence="6">
    <location>
        <begin position="1055"/>
        <end position="1077"/>
    </location>
</feature>
<dbReference type="GO" id="GO:0015074">
    <property type="term" value="P:DNA integration"/>
    <property type="evidence" value="ECO:0007669"/>
    <property type="project" value="InterPro"/>
</dbReference>
<dbReference type="SUPFAM" id="SSF57756">
    <property type="entry name" value="Retrovirus zinc finger-like domains"/>
    <property type="match status" value="1"/>
</dbReference>
<dbReference type="PROSITE" id="PS50994">
    <property type="entry name" value="INTEGRASE"/>
    <property type="match status" value="1"/>
</dbReference>
<feature type="region of interest" description="Disordered" evidence="6">
    <location>
        <begin position="189"/>
        <end position="237"/>
    </location>
</feature>
<keyword evidence="2" id="KW-0479">Metal-binding</keyword>
<dbReference type="Pfam" id="PF00665">
    <property type="entry name" value="rve"/>
    <property type="match status" value="1"/>
</dbReference>
<dbReference type="InterPro" id="IPR039537">
    <property type="entry name" value="Retrotran_Ty1/copia-like"/>
</dbReference>
<feature type="domain" description="CCHC-type" evidence="7">
    <location>
        <begin position="239"/>
        <end position="254"/>
    </location>
</feature>
<dbReference type="InterPro" id="IPR043502">
    <property type="entry name" value="DNA/RNA_pol_sf"/>
</dbReference>
<evidence type="ECO:0000256" key="1">
    <source>
        <dbReference type="ARBA" id="ARBA00022670"/>
    </source>
</evidence>
<dbReference type="Pfam" id="PF22936">
    <property type="entry name" value="Pol_BBD"/>
    <property type="match status" value="1"/>
</dbReference>
<dbReference type="InterPro" id="IPR013103">
    <property type="entry name" value="RVT_2"/>
</dbReference>
<organism evidence="9 10">
    <name type="scientific">Vitis vinifera</name>
    <name type="common">Grape</name>
    <dbReference type="NCBI Taxonomy" id="29760"/>
    <lineage>
        <taxon>Eukaryota</taxon>
        <taxon>Viridiplantae</taxon>
        <taxon>Streptophyta</taxon>
        <taxon>Embryophyta</taxon>
        <taxon>Tracheophyta</taxon>
        <taxon>Spermatophyta</taxon>
        <taxon>Magnoliopsida</taxon>
        <taxon>eudicotyledons</taxon>
        <taxon>Gunneridae</taxon>
        <taxon>Pentapetalae</taxon>
        <taxon>rosids</taxon>
        <taxon>Vitales</taxon>
        <taxon>Vitaceae</taxon>
        <taxon>Viteae</taxon>
        <taxon>Vitis</taxon>
    </lineage>
</organism>
<dbReference type="GO" id="GO:0004190">
    <property type="term" value="F:aspartic-type endopeptidase activity"/>
    <property type="evidence" value="ECO:0007669"/>
    <property type="project" value="UniProtKB-KW"/>
</dbReference>
<evidence type="ECO:0000259" key="8">
    <source>
        <dbReference type="PROSITE" id="PS50994"/>
    </source>
</evidence>
<evidence type="ECO:0000256" key="6">
    <source>
        <dbReference type="SAM" id="MobiDB-lite"/>
    </source>
</evidence>
<dbReference type="GO" id="GO:0008270">
    <property type="term" value="F:zinc ion binding"/>
    <property type="evidence" value="ECO:0007669"/>
    <property type="project" value="UniProtKB-KW"/>
</dbReference>
<dbReference type="Proteomes" id="UP000288805">
    <property type="component" value="Unassembled WGS sequence"/>
</dbReference>
<feature type="compositionally biased region" description="Basic and acidic residues" evidence="6">
    <location>
        <begin position="1062"/>
        <end position="1077"/>
    </location>
</feature>
<dbReference type="PROSITE" id="PS50158">
    <property type="entry name" value="ZF_CCHC"/>
    <property type="match status" value="1"/>
</dbReference>
<dbReference type="InterPro" id="IPR057670">
    <property type="entry name" value="SH3_retrovirus"/>
</dbReference>
<evidence type="ECO:0000256" key="4">
    <source>
        <dbReference type="ARBA" id="ARBA00022801"/>
    </source>
</evidence>
<gene>
    <name evidence="9" type="primary">POLX_2044</name>
    <name evidence="9" type="ORF">CK203_090720</name>
</gene>
<evidence type="ECO:0000259" key="7">
    <source>
        <dbReference type="PROSITE" id="PS50158"/>
    </source>
</evidence>
<dbReference type="GO" id="GO:0006508">
    <property type="term" value="P:proteolysis"/>
    <property type="evidence" value="ECO:0007669"/>
    <property type="project" value="UniProtKB-KW"/>
</dbReference>
<evidence type="ECO:0000256" key="5">
    <source>
        <dbReference type="PROSITE-ProRule" id="PRU00047"/>
    </source>
</evidence>
<feature type="compositionally biased region" description="Basic residues" evidence="6">
    <location>
        <begin position="246"/>
        <end position="256"/>
    </location>
</feature>
<keyword evidence="1" id="KW-0645">Protease</keyword>
<evidence type="ECO:0000313" key="9">
    <source>
        <dbReference type="EMBL" id="RVW23526.1"/>
    </source>
</evidence>
<dbReference type="CDD" id="cd09272">
    <property type="entry name" value="RNase_HI_RT_Ty1"/>
    <property type="match status" value="1"/>
</dbReference>
<protein>
    <submittedName>
        <fullName evidence="9">Retrovirus-related Pol polyprotein from transposon TNT 1-94</fullName>
    </submittedName>
</protein>
<dbReference type="Pfam" id="PF00098">
    <property type="entry name" value="zf-CCHC"/>
    <property type="match status" value="1"/>
</dbReference>
<reference evidence="9 10" key="1">
    <citation type="journal article" date="2018" name="PLoS Genet.">
        <title>Population sequencing reveals clonal diversity and ancestral inbreeding in the grapevine cultivar Chardonnay.</title>
        <authorList>
            <person name="Roach M.J."/>
            <person name="Johnson D.L."/>
            <person name="Bohlmann J."/>
            <person name="van Vuuren H.J."/>
            <person name="Jones S.J."/>
            <person name="Pretorius I.S."/>
            <person name="Schmidt S.A."/>
            <person name="Borneman A.R."/>
        </authorList>
    </citation>
    <scope>NUCLEOTIDE SEQUENCE [LARGE SCALE GENOMIC DNA]</scope>
    <source>
        <strain evidence="10">cv. Chardonnay</strain>
        <tissue evidence="9">Leaf</tissue>
    </source>
</reference>
<keyword evidence="5" id="KW-0862">Zinc</keyword>
<dbReference type="EMBL" id="QGNW01002193">
    <property type="protein sequence ID" value="RVW23526.1"/>
    <property type="molecule type" value="Genomic_DNA"/>
</dbReference>
<dbReference type="InterPro" id="IPR036875">
    <property type="entry name" value="Znf_CCHC_sf"/>
</dbReference>
<evidence type="ECO:0000256" key="2">
    <source>
        <dbReference type="ARBA" id="ARBA00022723"/>
    </source>
</evidence>
<feature type="region of interest" description="Disordered" evidence="6">
    <location>
        <begin position="1319"/>
        <end position="1340"/>
    </location>
</feature>